<dbReference type="GO" id="GO:0030497">
    <property type="term" value="P:fatty acid elongation"/>
    <property type="evidence" value="ECO:0007669"/>
    <property type="project" value="TreeGrafter"/>
</dbReference>
<proteinExistence type="inferred from homology"/>
<dbReference type="GO" id="GO:0016491">
    <property type="term" value="F:oxidoreductase activity"/>
    <property type="evidence" value="ECO:0007669"/>
    <property type="project" value="UniProtKB-KW"/>
</dbReference>
<protein>
    <recommendedName>
        <fullName evidence="7">Very-long-chain 3-oxoacyl-CoA reductase</fullName>
    </recommendedName>
</protein>
<dbReference type="InterPro" id="IPR002347">
    <property type="entry name" value="SDR_fam"/>
</dbReference>
<keyword evidence="1" id="KW-0521">NADP</keyword>
<evidence type="ECO:0000256" key="4">
    <source>
        <dbReference type="ARBA" id="ARBA00038261"/>
    </source>
</evidence>
<keyword evidence="2" id="KW-0443">Lipid metabolism</keyword>
<dbReference type="GO" id="GO:0006694">
    <property type="term" value="P:steroid biosynthetic process"/>
    <property type="evidence" value="ECO:0007669"/>
    <property type="project" value="UniProtKB-KW"/>
</dbReference>
<organism evidence="5 6">
    <name type="scientific">Armadillidium nasatum</name>
    <dbReference type="NCBI Taxonomy" id="96803"/>
    <lineage>
        <taxon>Eukaryota</taxon>
        <taxon>Metazoa</taxon>
        <taxon>Ecdysozoa</taxon>
        <taxon>Arthropoda</taxon>
        <taxon>Crustacea</taxon>
        <taxon>Multicrustacea</taxon>
        <taxon>Malacostraca</taxon>
        <taxon>Eumalacostraca</taxon>
        <taxon>Peracarida</taxon>
        <taxon>Isopoda</taxon>
        <taxon>Oniscidea</taxon>
        <taxon>Crinocheta</taxon>
        <taxon>Armadillidiidae</taxon>
        <taxon>Armadillidium</taxon>
    </lineage>
</organism>
<dbReference type="PANTHER" id="PTHR43086:SF2">
    <property type="entry name" value="HYDROXYSTEROID DEHYDROGENASE-LIKE PROTEIN 1"/>
    <property type="match status" value="1"/>
</dbReference>
<reference evidence="5 6" key="1">
    <citation type="journal article" date="2019" name="PLoS Biol.">
        <title>Sex chromosomes control vertical transmission of feminizing Wolbachia symbionts in an isopod.</title>
        <authorList>
            <person name="Becking T."/>
            <person name="Chebbi M.A."/>
            <person name="Giraud I."/>
            <person name="Moumen B."/>
            <person name="Laverre T."/>
            <person name="Caubet Y."/>
            <person name="Peccoud J."/>
            <person name="Gilbert C."/>
            <person name="Cordaux R."/>
        </authorList>
    </citation>
    <scope>NUCLEOTIDE SEQUENCE [LARGE SCALE GENOMIC DNA]</scope>
    <source>
        <strain evidence="5">ANa2</strain>
        <tissue evidence="5">Whole body excluding digestive tract and cuticle</tissue>
    </source>
</reference>
<gene>
    <name evidence="5" type="ORF">Anas_12145</name>
</gene>
<dbReference type="EMBL" id="SEYY01022684">
    <property type="protein sequence ID" value="KAB7495364.1"/>
    <property type="molecule type" value="Genomic_DNA"/>
</dbReference>
<evidence type="ECO:0000256" key="2">
    <source>
        <dbReference type="ARBA" id="ARBA00022955"/>
    </source>
</evidence>
<dbReference type="InterPro" id="IPR036291">
    <property type="entry name" value="NAD(P)-bd_dom_sf"/>
</dbReference>
<sequence>MVMQDRKRGLIINMSSLMCKFPIPYLVVYSALKAFLVSFTRGLSEEAKENNITVQCVVPGIVTTKFSGVRKTNFLVTDPETYAKATLRSTGLEVISFGPLTYRLQATAINFFDNYIHEYFARNFAYNFMNNYRLKAIKRNNKIAGCSEEFSNEDYRNYKMFQRVQQLLIHKKKVNKNNNKKKRLVSCLKYNFLLL</sequence>
<comment type="similarity">
    <text evidence="4">Belongs to the short-chain dehydrogenases/reductases (SDR) family. 17-beta-HSD 3 subfamily.</text>
</comment>
<evidence type="ECO:0000256" key="1">
    <source>
        <dbReference type="ARBA" id="ARBA00022857"/>
    </source>
</evidence>
<keyword evidence="2" id="KW-0752">Steroid biosynthesis</keyword>
<comment type="caution">
    <text evidence="5">The sequence shown here is derived from an EMBL/GenBank/DDBJ whole genome shotgun (WGS) entry which is preliminary data.</text>
</comment>
<evidence type="ECO:0000313" key="6">
    <source>
        <dbReference type="Proteomes" id="UP000326759"/>
    </source>
</evidence>
<dbReference type="Pfam" id="PF00106">
    <property type="entry name" value="adh_short"/>
    <property type="match status" value="1"/>
</dbReference>
<keyword evidence="2" id="KW-0444">Lipid biosynthesis</keyword>
<dbReference type="GO" id="GO:0005783">
    <property type="term" value="C:endoplasmic reticulum"/>
    <property type="evidence" value="ECO:0007669"/>
    <property type="project" value="TreeGrafter"/>
</dbReference>
<evidence type="ECO:0008006" key="7">
    <source>
        <dbReference type="Google" id="ProtNLM"/>
    </source>
</evidence>
<feature type="non-terminal residue" evidence="5">
    <location>
        <position position="195"/>
    </location>
</feature>
<evidence type="ECO:0000256" key="3">
    <source>
        <dbReference type="ARBA" id="ARBA00023002"/>
    </source>
</evidence>
<dbReference type="PRINTS" id="PR00081">
    <property type="entry name" value="GDHRDH"/>
</dbReference>
<dbReference type="PANTHER" id="PTHR43086">
    <property type="entry name" value="VERY-LONG-CHAIN 3-OXOOACYL-COA REDUCTASE"/>
    <property type="match status" value="1"/>
</dbReference>
<dbReference type="OrthoDB" id="5545019at2759"/>
<accession>A0A5N5SMQ0</accession>
<dbReference type="SUPFAM" id="SSF51735">
    <property type="entry name" value="NAD(P)-binding Rossmann-fold domains"/>
    <property type="match status" value="1"/>
</dbReference>
<keyword evidence="3" id="KW-0560">Oxidoreductase</keyword>
<evidence type="ECO:0000313" key="5">
    <source>
        <dbReference type="EMBL" id="KAB7495364.1"/>
    </source>
</evidence>
<dbReference type="Proteomes" id="UP000326759">
    <property type="component" value="Unassembled WGS sequence"/>
</dbReference>
<keyword evidence="6" id="KW-1185">Reference proteome</keyword>
<dbReference type="Gene3D" id="3.40.50.720">
    <property type="entry name" value="NAD(P)-binding Rossmann-like Domain"/>
    <property type="match status" value="1"/>
</dbReference>
<name>A0A5N5SMQ0_9CRUS</name>
<dbReference type="AlphaFoldDB" id="A0A5N5SMQ0"/>